<reference evidence="1 2" key="1">
    <citation type="journal article" date="2022" name="G3 (Bethesda)">
        <title>Whole-genome sequence and methylome profiling of the almond [Prunus dulcis (Mill.) D.A. Webb] cultivar 'Nonpareil'.</title>
        <authorList>
            <person name="D'Amico-Willman K.M."/>
            <person name="Ouma W.Z."/>
            <person name="Meulia T."/>
            <person name="Sideli G.M."/>
            <person name="Gradziel T.M."/>
            <person name="Fresnedo-Ramirez J."/>
        </authorList>
    </citation>
    <scope>NUCLEOTIDE SEQUENCE [LARGE SCALE GENOMIC DNA]</scope>
    <source>
        <strain evidence="1">Clone GOH B32 T37-40</strain>
    </source>
</reference>
<evidence type="ECO:0000313" key="1">
    <source>
        <dbReference type="EMBL" id="KAI5316724.1"/>
    </source>
</evidence>
<dbReference type="Proteomes" id="UP001054821">
    <property type="component" value="Chromosome 7"/>
</dbReference>
<dbReference type="AlphaFoldDB" id="A0AAD4V1G7"/>
<evidence type="ECO:0000313" key="2">
    <source>
        <dbReference type="Proteomes" id="UP001054821"/>
    </source>
</evidence>
<protein>
    <submittedName>
        <fullName evidence="1">Uncharacterized protein</fullName>
    </submittedName>
</protein>
<organism evidence="1 2">
    <name type="scientific">Prunus dulcis</name>
    <name type="common">Almond</name>
    <name type="synonym">Amygdalus dulcis</name>
    <dbReference type="NCBI Taxonomy" id="3755"/>
    <lineage>
        <taxon>Eukaryota</taxon>
        <taxon>Viridiplantae</taxon>
        <taxon>Streptophyta</taxon>
        <taxon>Embryophyta</taxon>
        <taxon>Tracheophyta</taxon>
        <taxon>Spermatophyta</taxon>
        <taxon>Magnoliopsida</taxon>
        <taxon>eudicotyledons</taxon>
        <taxon>Gunneridae</taxon>
        <taxon>Pentapetalae</taxon>
        <taxon>rosids</taxon>
        <taxon>fabids</taxon>
        <taxon>Rosales</taxon>
        <taxon>Rosaceae</taxon>
        <taxon>Amygdaloideae</taxon>
        <taxon>Amygdaleae</taxon>
        <taxon>Prunus</taxon>
    </lineage>
</organism>
<sequence length="74" mass="8310">MHVSNRLLPLAVITSFDIVSGVMMQISIHQVVKDGILPAMVFIDLHRVDLLYFFDALPVEVFNRDGASELGIQR</sequence>
<name>A0AAD4V1G7_PRUDU</name>
<gene>
    <name evidence="1" type="ORF">L3X38_036431</name>
</gene>
<dbReference type="EMBL" id="JAJFAZ020000007">
    <property type="protein sequence ID" value="KAI5316724.1"/>
    <property type="molecule type" value="Genomic_DNA"/>
</dbReference>
<proteinExistence type="predicted"/>
<comment type="caution">
    <text evidence="1">The sequence shown here is derived from an EMBL/GenBank/DDBJ whole genome shotgun (WGS) entry which is preliminary data.</text>
</comment>
<keyword evidence="2" id="KW-1185">Reference proteome</keyword>
<accession>A0AAD4V1G7</accession>